<dbReference type="Proteomes" id="UP000184204">
    <property type="component" value="Unassembled WGS sequence"/>
</dbReference>
<sequence length="43" mass="4732">MQTYEVMATPIGLLSDLIACHQISQGAKMKEIVTDDDLIPDLL</sequence>
<reference evidence="4" key="3">
    <citation type="submission" date="2016-11" db="EMBL/GenBank/DDBJ databases">
        <authorList>
            <person name="Jaros S."/>
            <person name="Januszkiewicz K."/>
            <person name="Wedrychowicz H."/>
        </authorList>
    </citation>
    <scope>NUCLEOTIDE SEQUENCE [LARGE SCALE GENOMIC DNA]</scope>
    <source>
        <strain evidence="4">DSM 1682</strain>
    </source>
</reference>
<dbReference type="KEGG" id="cpro:CPRO_24140"/>
<accession>A0A0X8VDY9</accession>
<reference evidence="2" key="4">
    <citation type="submission" date="2016-11" db="EMBL/GenBank/DDBJ databases">
        <authorList>
            <person name="Varghese N."/>
            <person name="Submissions S."/>
        </authorList>
    </citation>
    <scope>NUCLEOTIDE SEQUENCE</scope>
    <source>
        <strain evidence="2">DSM 1682</strain>
    </source>
</reference>
<dbReference type="AlphaFoldDB" id="A0A0X8VDY9"/>
<protein>
    <submittedName>
        <fullName evidence="2">Uncharacterized protein</fullName>
    </submittedName>
</protein>
<proteinExistence type="predicted"/>
<gene>
    <name evidence="1" type="ORF">CPRO_24140</name>
    <name evidence="2" type="ORF">SAMN02745151_02578</name>
</gene>
<reference evidence="3" key="2">
    <citation type="submission" date="2016-01" db="EMBL/GenBank/DDBJ databases">
        <authorList>
            <person name="Poehlein A."/>
            <person name="Schlien K."/>
            <person name="Gottschalk G."/>
            <person name="Buckel W."/>
            <person name="Daniel R."/>
        </authorList>
    </citation>
    <scope>NUCLEOTIDE SEQUENCE [LARGE SCALE GENOMIC DNA]</scope>
    <source>
        <strain evidence="3">X2</strain>
    </source>
</reference>
<dbReference type="RefSeq" id="WP_257721876.1">
    <property type="nucleotide sequence ID" value="NZ_CP014223.1"/>
</dbReference>
<reference evidence="1 3" key="1">
    <citation type="journal article" date="2016" name="Genome Announc.">
        <title>Complete Genome Sequence of the Amino Acid-Fermenting Clostridium propionicum X2 (DSM 1682).</title>
        <authorList>
            <person name="Poehlein A."/>
            <person name="Schlien K."/>
            <person name="Chowdhury N.P."/>
            <person name="Gottschalk G."/>
            <person name="Buckel W."/>
            <person name="Daniel R."/>
        </authorList>
    </citation>
    <scope>NUCLEOTIDE SEQUENCE [LARGE SCALE GENOMIC DNA]</scope>
    <source>
        <strain evidence="1 3">X2</strain>
    </source>
</reference>
<evidence type="ECO:0000313" key="4">
    <source>
        <dbReference type="Proteomes" id="UP000184204"/>
    </source>
</evidence>
<dbReference type="EMBL" id="CP014223">
    <property type="protein sequence ID" value="AMJ41980.1"/>
    <property type="molecule type" value="Genomic_DNA"/>
</dbReference>
<keyword evidence="3" id="KW-1185">Reference proteome</keyword>
<dbReference type="EMBL" id="FQUA01000014">
    <property type="protein sequence ID" value="SHF03709.1"/>
    <property type="molecule type" value="Genomic_DNA"/>
</dbReference>
<evidence type="ECO:0000313" key="1">
    <source>
        <dbReference type="EMBL" id="AMJ41980.1"/>
    </source>
</evidence>
<evidence type="ECO:0000313" key="3">
    <source>
        <dbReference type="Proteomes" id="UP000068026"/>
    </source>
</evidence>
<name>A0A0X8VDY9_ANAPI</name>
<organism evidence="2 4">
    <name type="scientific">Anaerotignum propionicum DSM 1682</name>
    <dbReference type="NCBI Taxonomy" id="991789"/>
    <lineage>
        <taxon>Bacteria</taxon>
        <taxon>Bacillati</taxon>
        <taxon>Bacillota</taxon>
        <taxon>Clostridia</taxon>
        <taxon>Lachnospirales</taxon>
        <taxon>Anaerotignaceae</taxon>
        <taxon>Anaerotignum</taxon>
    </lineage>
</organism>
<dbReference type="Proteomes" id="UP000068026">
    <property type="component" value="Chromosome"/>
</dbReference>
<evidence type="ECO:0000313" key="2">
    <source>
        <dbReference type="EMBL" id="SHF03709.1"/>
    </source>
</evidence>